<dbReference type="EMBL" id="JAWIIV010000033">
    <property type="protein sequence ID" value="MEC4722590.1"/>
    <property type="molecule type" value="Genomic_DNA"/>
</dbReference>
<accession>A0ABU6JH26</accession>
<dbReference type="SUPFAM" id="SSF69349">
    <property type="entry name" value="Phage fibre proteins"/>
    <property type="match status" value="1"/>
</dbReference>
<proteinExistence type="predicted"/>
<dbReference type="Proteomes" id="UP001352263">
    <property type="component" value="Unassembled WGS sequence"/>
</dbReference>
<dbReference type="InterPro" id="IPR054030">
    <property type="entry name" value="Gp5_Vgr_C"/>
</dbReference>
<evidence type="ECO:0000259" key="1">
    <source>
        <dbReference type="Pfam" id="PF22178"/>
    </source>
</evidence>
<evidence type="ECO:0000313" key="3">
    <source>
        <dbReference type="Proteomes" id="UP001352263"/>
    </source>
</evidence>
<reference evidence="2 3" key="1">
    <citation type="submission" date="2023-10" db="EMBL/GenBank/DDBJ databases">
        <title>Noviherbaspirillum sp. CPCC 100848 genome assembly.</title>
        <authorList>
            <person name="Li X.Y."/>
            <person name="Fang X.M."/>
        </authorList>
    </citation>
    <scope>NUCLEOTIDE SEQUENCE [LARGE SCALE GENOMIC DNA]</scope>
    <source>
        <strain evidence="2 3">CPCC 100848</strain>
    </source>
</reference>
<organism evidence="2 3">
    <name type="scientific">Noviherbaspirillum album</name>
    <dbReference type="NCBI Taxonomy" id="3080276"/>
    <lineage>
        <taxon>Bacteria</taxon>
        <taxon>Pseudomonadati</taxon>
        <taxon>Pseudomonadota</taxon>
        <taxon>Betaproteobacteria</taxon>
        <taxon>Burkholderiales</taxon>
        <taxon>Oxalobacteraceae</taxon>
        <taxon>Noviherbaspirillum</taxon>
    </lineage>
</organism>
<name>A0ABU6JH26_9BURK</name>
<sequence>MMGFKSRSTPGGGGYCEMVIHDKKGQELINIHSQKDMVTTVQHTQATVVNGPHQTNTVTNGFQVTKVKKRVELESQTEFIQLKAATEIVLEVGASRIRMEANGKITIQGLHVDVIGTSRIDLNTNGATQAQNSAVPNLAHAAGFVPPDSASGMAGLMQGLRGETSVMEKSSAAQTLGKHIRTGAQIVEEMYRGPARDFWDGIESGNPADIALAATGFLPMGAVGKVPKAAGKVLAGNGDKLAKGTNTAELANTGLSNRHLLGSLSIPKKTGNSLFLGTREEAMVDLAEIRSGAATRNGETFTTSSARTWGTHNSSVHPISGPSVVNVSSQEYNILVQAQKQGIGKAMLTLEKMAQKNLLSPEQTERTKTIIDIMRSRKGG</sequence>
<comment type="caution">
    <text evidence="2">The sequence shown here is derived from an EMBL/GenBank/DDBJ whole genome shotgun (WGS) entry which is preliminary data.</text>
</comment>
<protein>
    <recommendedName>
        <fullName evidence="1">Gp5/Type VI secretion system Vgr C-terminal trimerisation domain-containing protein</fullName>
    </recommendedName>
</protein>
<keyword evidence="3" id="KW-1185">Reference proteome</keyword>
<evidence type="ECO:0000313" key="2">
    <source>
        <dbReference type="EMBL" id="MEC4722590.1"/>
    </source>
</evidence>
<feature type="domain" description="Gp5/Type VI secretion system Vgr C-terminal trimerisation" evidence="1">
    <location>
        <begin position="2"/>
        <end position="72"/>
    </location>
</feature>
<gene>
    <name evidence="2" type="ORF">RY831_25830</name>
</gene>
<dbReference type="Pfam" id="PF22178">
    <property type="entry name" value="Gp5_trimer_C"/>
    <property type="match status" value="1"/>
</dbReference>